<dbReference type="PROSITE" id="PS00893">
    <property type="entry name" value="NUDIX_BOX"/>
    <property type="match status" value="1"/>
</dbReference>
<dbReference type="GO" id="GO:0016787">
    <property type="term" value="F:hydrolase activity"/>
    <property type="evidence" value="ECO:0007669"/>
    <property type="project" value="UniProtKB-KW"/>
</dbReference>
<dbReference type="Gene3D" id="3.90.79.10">
    <property type="entry name" value="Nucleoside Triphosphate Pyrophosphohydrolase"/>
    <property type="match status" value="1"/>
</dbReference>
<dbReference type="SUPFAM" id="SSF55811">
    <property type="entry name" value="Nudix"/>
    <property type="match status" value="1"/>
</dbReference>
<dbReference type="AlphaFoldDB" id="A0A6J7J6N0"/>
<dbReference type="PROSITE" id="PS51462">
    <property type="entry name" value="NUDIX"/>
    <property type="match status" value="1"/>
</dbReference>
<dbReference type="Pfam" id="PF13508">
    <property type="entry name" value="Acetyltransf_7"/>
    <property type="match status" value="1"/>
</dbReference>
<dbReference type="EMBL" id="CAFBOL010000029">
    <property type="protein sequence ID" value="CAB4988693.1"/>
    <property type="molecule type" value="Genomic_DNA"/>
</dbReference>
<evidence type="ECO:0000313" key="9">
    <source>
        <dbReference type="EMBL" id="CAB4988693.1"/>
    </source>
</evidence>
<organism evidence="8">
    <name type="scientific">freshwater metagenome</name>
    <dbReference type="NCBI Taxonomy" id="449393"/>
    <lineage>
        <taxon>unclassified sequences</taxon>
        <taxon>metagenomes</taxon>
        <taxon>ecological metagenomes</taxon>
    </lineage>
</organism>
<dbReference type="Pfam" id="PF00293">
    <property type="entry name" value="NUDIX"/>
    <property type="match status" value="1"/>
</dbReference>
<dbReference type="PANTHER" id="PTHR43736">
    <property type="entry name" value="ADP-RIBOSE PYROPHOSPHATASE"/>
    <property type="match status" value="1"/>
</dbReference>
<reference evidence="8" key="1">
    <citation type="submission" date="2020-05" db="EMBL/GenBank/DDBJ databases">
        <authorList>
            <person name="Chiriac C."/>
            <person name="Salcher M."/>
            <person name="Ghai R."/>
            <person name="Kavagutti S V."/>
        </authorList>
    </citation>
    <scope>NUCLEOTIDE SEQUENCE</scope>
</reference>
<protein>
    <submittedName>
        <fullName evidence="8">Unannotated protein</fullName>
    </submittedName>
</protein>
<evidence type="ECO:0000256" key="2">
    <source>
        <dbReference type="SAM" id="MobiDB-lite"/>
    </source>
</evidence>
<dbReference type="EMBL" id="CAFAAV010000038">
    <property type="protein sequence ID" value="CAB4810421.1"/>
    <property type="molecule type" value="Genomic_DNA"/>
</dbReference>
<dbReference type="Gene3D" id="3.40.630.30">
    <property type="match status" value="1"/>
</dbReference>
<evidence type="ECO:0000313" key="5">
    <source>
        <dbReference type="EMBL" id="CAB4365226.1"/>
    </source>
</evidence>
<name>A0A6J7J6N0_9ZZZZ</name>
<evidence type="ECO:0000259" key="4">
    <source>
        <dbReference type="PROSITE" id="PS51462"/>
    </source>
</evidence>
<dbReference type="SUPFAM" id="SSF55729">
    <property type="entry name" value="Acyl-CoA N-acyltransferases (Nat)"/>
    <property type="match status" value="1"/>
</dbReference>
<proteinExistence type="predicted"/>
<dbReference type="InterPro" id="IPR015797">
    <property type="entry name" value="NUDIX_hydrolase-like_dom_sf"/>
</dbReference>
<feature type="domain" description="Nudix hydrolase" evidence="4">
    <location>
        <begin position="46"/>
        <end position="173"/>
    </location>
</feature>
<evidence type="ECO:0000313" key="8">
    <source>
        <dbReference type="EMBL" id="CAB4938531.1"/>
    </source>
</evidence>
<evidence type="ECO:0000313" key="6">
    <source>
        <dbReference type="EMBL" id="CAB4702310.1"/>
    </source>
</evidence>
<evidence type="ECO:0000259" key="3">
    <source>
        <dbReference type="PROSITE" id="PS51186"/>
    </source>
</evidence>
<dbReference type="CDD" id="cd03674">
    <property type="entry name" value="NUDIX_Hydrolase"/>
    <property type="match status" value="1"/>
</dbReference>
<dbReference type="InterPro" id="IPR000086">
    <property type="entry name" value="NUDIX_hydrolase_dom"/>
</dbReference>
<dbReference type="PANTHER" id="PTHR43736:SF1">
    <property type="entry name" value="DIHYDRONEOPTERIN TRIPHOSPHATE DIPHOSPHATASE"/>
    <property type="match status" value="1"/>
</dbReference>
<dbReference type="InterPro" id="IPR016181">
    <property type="entry name" value="Acyl_CoA_acyltransferase"/>
</dbReference>
<keyword evidence="1" id="KW-0378">Hydrolase</keyword>
<accession>A0A6J7J6N0</accession>
<sequence>MTELTATIRDAVLARRPVDARERESIARFIELFDGLERPFDEHAHKVHVTSSAIVVSDDRRRVLLHKHKRLGMWLQPGGHIEAGEAPWDAAVRETIEETGLPAVLAGADLLHVDVHSGGRGHVHLDLRYLVESPLVAPTPPEGESQEVRWFAWHLAIDTADAGLEGVLRSLQPGPAKVRQARHTDATECAQVYLRSRAFALPTVPLVHEPREVRRWMADEVVGRADMWVAEVDGTVVGLMVLDHGRGGAGWIEHLYLDPAWIGRRLGERFMELAKERLPDGIELWSFQANEAASRFYERHGFIADERTDGAGNEERSPDVRYRWQP</sequence>
<dbReference type="PROSITE" id="PS51186">
    <property type="entry name" value="GNAT"/>
    <property type="match status" value="1"/>
</dbReference>
<evidence type="ECO:0000313" key="7">
    <source>
        <dbReference type="EMBL" id="CAB4810421.1"/>
    </source>
</evidence>
<feature type="domain" description="N-acetyltransferase" evidence="3">
    <location>
        <begin position="176"/>
        <end position="326"/>
    </location>
</feature>
<dbReference type="GO" id="GO:0016747">
    <property type="term" value="F:acyltransferase activity, transferring groups other than amino-acyl groups"/>
    <property type="evidence" value="ECO:0007669"/>
    <property type="project" value="InterPro"/>
</dbReference>
<dbReference type="CDD" id="cd04301">
    <property type="entry name" value="NAT_SF"/>
    <property type="match status" value="1"/>
</dbReference>
<evidence type="ECO:0000256" key="1">
    <source>
        <dbReference type="ARBA" id="ARBA00022801"/>
    </source>
</evidence>
<dbReference type="InterPro" id="IPR020084">
    <property type="entry name" value="NUDIX_hydrolase_CS"/>
</dbReference>
<gene>
    <name evidence="6" type="ORF">UFOPK2656_00133</name>
    <name evidence="7" type="ORF">UFOPK3099_00697</name>
    <name evidence="8" type="ORF">UFOPK3651_01983</name>
    <name evidence="9" type="ORF">UFOPK3931_01337</name>
    <name evidence="5" type="ORF">UFOPK4189_02974</name>
</gene>
<dbReference type="EMBL" id="CAEZYF010000001">
    <property type="protein sequence ID" value="CAB4702310.1"/>
    <property type="molecule type" value="Genomic_DNA"/>
</dbReference>
<dbReference type="EMBL" id="CAFBMT010000010">
    <property type="protein sequence ID" value="CAB4938531.1"/>
    <property type="molecule type" value="Genomic_DNA"/>
</dbReference>
<dbReference type="InterPro" id="IPR000182">
    <property type="entry name" value="GNAT_dom"/>
</dbReference>
<dbReference type="EMBL" id="CAESGF010000026">
    <property type="protein sequence ID" value="CAB4365226.1"/>
    <property type="molecule type" value="Genomic_DNA"/>
</dbReference>
<feature type="region of interest" description="Disordered" evidence="2">
    <location>
        <begin position="307"/>
        <end position="326"/>
    </location>
</feature>